<sequence>MSMLARNARALVRTVPKSRPYSLVVDAPASQWAQQREAVKHHSVETTTLWRRISLYVCLPGIVATAFWVRNVEAEHSEHVEHVKKEHGGELPPPPDYEYLNRRSKPFPWGPNSLFFNPHVNKDMSA</sequence>
<keyword evidence="3" id="KW-0809">Transit peptide</keyword>
<evidence type="ECO:0000256" key="1">
    <source>
        <dbReference type="ARBA" id="ARBA00004273"/>
    </source>
</evidence>
<dbReference type="GO" id="GO:0005743">
    <property type="term" value="C:mitochondrial inner membrane"/>
    <property type="evidence" value="ECO:0007669"/>
    <property type="project" value="UniProtKB-SubCell"/>
</dbReference>
<dbReference type="Pfam" id="PF02046">
    <property type="entry name" value="COX6A"/>
    <property type="match status" value="1"/>
</dbReference>
<dbReference type="PANTHER" id="PTHR11504">
    <property type="entry name" value="CYTOCHROME C OXIDASE POLYPEPTIDE VIA"/>
    <property type="match status" value="1"/>
</dbReference>
<comment type="caution">
    <text evidence="7">The sequence shown here is derived from an EMBL/GenBank/DDBJ whole genome shotgun (WGS) entry which is preliminary data.</text>
</comment>
<reference evidence="7 8" key="1">
    <citation type="submission" date="2019-02" db="EMBL/GenBank/DDBJ databases">
        <title>Genome sequencing of the rare red list fungi Hericium alpestre (H. flagellum).</title>
        <authorList>
            <person name="Buettner E."/>
            <person name="Kellner H."/>
        </authorList>
    </citation>
    <scope>NUCLEOTIDE SEQUENCE [LARGE SCALE GENOMIC DNA]</scope>
    <source>
        <strain evidence="7 8">DSM 108284</strain>
    </source>
</reference>
<dbReference type="OrthoDB" id="5947505at2759"/>
<evidence type="ECO:0000313" key="7">
    <source>
        <dbReference type="EMBL" id="TFY80666.1"/>
    </source>
</evidence>
<keyword evidence="2" id="KW-0999">Mitochondrion inner membrane</keyword>
<gene>
    <name evidence="7" type="ORF">EWM64_g3341</name>
</gene>
<organism evidence="7 8">
    <name type="scientific">Hericium alpestre</name>
    <dbReference type="NCBI Taxonomy" id="135208"/>
    <lineage>
        <taxon>Eukaryota</taxon>
        <taxon>Fungi</taxon>
        <taxon>Dikarya</taxon>
        <taxon>Basidiomycota</taxon>
        <taxon>Agaricomycotina</taxon>
        <taxon>Agaricomycetes</taxon>
        <taxon>Russulales</taxon>
        <taxon>Hericiaceae</taxon>
        <taxon>Hericium</taxon>
    </lineage>
</organism>
<dbReference type="InterPro" id="IPR036418">
    <property type="entry name" value="Cyt_c_oxidase_su6a_sf"/>
</dbReference>
<evidence type="ECO:0000256" key="5">
    <source>
        <dbReference type="ARBA" id="ARBA00023136"/>
    </source>
</evidence>
<evidence type="ECO:0000256" key="6">
    <source>
        <dbReference type="RuleBase" id="RU004396"/>
    </source>
</evidence>
<evidence type="ECO:0000313" key="8">
    <source>
        <dbReference type="Proteomes" id="UP000298061"/>
    </source>
</evidence>
<accession>A0A4Z0A0K7</accession>
<dbReference type="STRING" id="135208.A0A4Z0A0K7"/>
<keyword evidence="8" id="KW-1185">Reference proteome</keyword>
<dbReference type="Gene3D" id="4.10.95.10">
    <property type="entry name" value="Cytochrome c oxidase, subunit VIa"/>
    <property type="match status" value="1"/>
</dbReference>
<dbReference type="Proteomes" id="UP000298061">
    <property type="component" value="Unassembled WGS sequence"/>
</dbReference>
<evidence type="ECO:0000256" key="3">
    <source>
        <dbReference type="ARBA" id="ARBA00022946"/>
    </source>
</evidence>
<protein>
    <recommendedName>
        <fullName evidence="9">Mitochondrial cytochrome c oxidase subunit VIa</fullName>
    </recommendedName>
</protein>
<name>A0A4Z0A0K7_9AGAM</name>
<dbReference type="PANTHER" id="PTHR11504:SF0">
    <property type="entry name" value="CYTOCHROME C OXIDASE SUBUNIT"/>
    <property type="match status" value="1"/>
</dbReference>
<dbReference type="GO" id="GO:0030234">
    <property type="term" value="F:enzyme regulator activity"/>
    <property type="evidence" value="ECO:0007669"/>
    <property type="project" value="TreeGrafter"/>
</dbReference>
<dbReference type="InterPro" id="IPR001349">
    <property type="entry name" value="Cyt_c_oxidase_su6a"/>
</dbReference>
<evidence type="ECO:0008006" key="9">
    <source>
        <dbReference type="Google" id="ProtNLM"/>
    </source>
</evidence>
<comment type="similarity">
    <text evidence="6">Belongs to the cytochrome c oxidase subunit 6A family.</text>
</comment>
<keyword evidence="5" id="KW-0472">Membrane</keyword>
<dbReference type="SUPFAM" id="SSF81411">
    <property type="entry name" value="Mitochondrial cytochrome c oxidase subunit VIa"/>
    <property type="match status" value="1"/>
</dbReference>
<evidence type="ECO:0000256" key="2">
    <source>
        <dbReference type="ARBA" id="ARBA00022792"/>
    </source>
</evidence>
<dbReference type="EMBL" id="SFCI01000306">
    <property type="protein sequence ID" value="TFY80666.1"/>
    <property type="molecule type" value="Genomic_DNA"/>
</dbReference>
<keyword evidence="4" id="KW-0496">Mitochondrion</keyword>
<comment type="subcellular location">
    <subcellularLocation>
        <location evidence="1">Mitochondrion inner membrane</location>
    </subcellularLocation>
</comment>
<proteinExistence type="inferred from homology"/>
<dbReference type="GO" id="GO:0006123">
    <property type="term" value="P:mitochondrial electron transport, cytochrome c to oxygen"/>
    <property type="evidence" value="ECO:0007669"/>
    <property type="project" value="TreeGrafter"/>
</dbReference>
<dbReference type="AlphaFoldDB" id="A0A4Z0A0K7"/>
<evidence type="ECO:0000256" key="4">
    <source>
        <dbReference type="ARBA" id="ARBA00023128"/>
    </source>
</evidence>